<evidence type="ECO:0000313" key="2">
    <source>
        <dbReference type="EMBL" id="CUU88063.1"/>
    </source>
</evidence>
<dbReference type="AlphaFoldDB" id="A0A0S4SPN9"/>
<dbReference type="Pfam" id="PF13481">
    <property type="entry name" value="AAA_25"/>
    <property type="match status" value="1"/>
</dbReference>
<protein>
    <recommendedName>
        <fullName evidence="1">AAA+ ATPase domain-containing protein</fullName>
    </recommendedName>
</protein>
<accession>A0A0S4SPN9</accession>
<evidence type="ECO:0000259" key="1">
    <source>
        <dbReference type="SMART" id="SM00382"/>
    </source>
</evidence>
<dbReference type="InterPro" id="IPR027417">
    <property type="entry name" value="P-loop_NTPase"/>
</dbReference>
<dbReference type="Proteomes" id="UP000052237">
    <property type="component" value="Unassembled WGS sequence"/>
</dbReference>
<proteinExistence type="predicted"/>
<dbReference type="RefSeq" id="WP_081315716.1">
    <property type="nucleotide sequence ID" value="NZ_FAVB01000005.1"/>
</dbReference>
<comment type="caution">
    <text evidence="2">The sequence shown here is derived from an EMBL/GenBank/DDBJ whole genome shotgun (WGS) entry which is preliminary data.</text>
</comment>
<dbReference type="EMBL" id="FAVB01000005">
    <property type="protein sequence ID" value="CUU88063.1"/>
    <property type="molecule type" value="Genomic_DNA"/>
</dbReference>
<dbReference type="InterPro" id="IPR003593">
    <property type="entry name" value="AAA+_ATPase"/>
</dbReference>
<sequence>MSRFGFIKSINISELNALDERKVLIDGFLLEKSINIIWGRSGLGKTWLCFAIAKYLANLGFESVYIDADNGVDLIKDRGYDSVIKELGGMITYINADFMDDARAEMADVFDKLEKNATNGYNGAIFILDSLSFFLGDGVYDEIKIHKFITFAKRLRRAWGTIIIIAHATKGGSNIRGSSSLINSVDEVWEAATHPAKTGEINFTLSPYKQRLNVRESAFNIKCDGCELTLAKSDDIKLDERENSIVQSVRELLKDGELSQNKIYAGLNKSKGDRAVQKLLERFCGVYWQKLSGANKSQNYKLI</sequence>
<dbReference type="Gene3D" id="3.40.50.300">
    <property type="entry name" value="P-loop containing nucleotide triphosphate hydrolases"/>
    <property type="match status" value="1"/>
</dbReference>
<name>A0A0S4SPN9_CAMHY</name>
<reference evidence="2 3" key="1">
    <citation type="submission" date="2015-11" db="EMBL/GenBank/DDBJ databases">
        <authorList>
            <consortium name="Pathogen Informatics"/>
        </authorList>
    </citation>
    <scope>NUCLEOTIDE SEQUENCE [LARGE SCALE GENOMIC DNA]</scope>
    <source>
        <strain evidence="2 3">006A-0059</strain>
    </source>
</reference>
<keyword evidence="3" id="KW-1185">Reference proteome</keyword>
<organism evidence="2 3">
    <name type="scientific">Campylobacter hyointestinalis subsp. hyointestinalis</name>
    <dbReference type="NCBI Taxonomy" id="91352"/>
    <lineage>
        <taxon>Bacteria</taxon>
        <taxon>Pseudomonadati</taxon>
        <taxon>Campylobacterota</taxon>
        <taxon>Epsilonproteobacteria</taxon>
        <taxon>Campylobacterales</taxon>
        <taxon>Campylobacteraceae</taxon>
        <taxon>Campylobacter</taxon>
    </lineage>
</organism>
<dbReference type="SUPFAM" id="SSF52540">
    <property type="entry name" value="P-loop containing nucleoside triphosphate hydrolases"/>
    <property type="match status" value="1"/>
</dbReference>
<feature type="domain" description="AAA+ ATPase" evidence="1">
    <location>
        <begin position="31"/>
        <end position="187"/>
    </location>
</feature>
<gene>
    <name evidence="2" type="ORF">ERS686654_01842</name>
</gene>
<evidence type="ECO:0000313" key="3">
    <source>
        <dbReference type="Proteomes" id="UP000052237"/>
    </source>
</evidence>
<dbReference type="SMART" id="SM00382">
    <property type="entry name" value="AAA"/>
    <property type="match status" value="1"/>
</dbReference>